<dbReference type="AlphaFoldDB" id="A0A7S0SB51"/>
<organism evidence="1">
    <name type="scientific">Mantoniella antarctica</name>
    <dbReference type="NCBI Taxonomy" id="81844"/>
    <lineage>
        <taxon>Eukaryota</taxon>
        <taxon>Viridiplantae</taxon>
        <taxon>Chlorophyta</taxon>
        <taxon>Mamiellophyceae</taxon>
        <taxon>Mamiellales</taxon>
        <taxon>Mamiellaceae</taxon>
        <taxon>Mantoniella</taxon>
    </lineage>
</organism>
<protein>
    <submittedName>
        <fullName evidence="1">Uncharacterized protein</fullName>
    </submittedName>
</protein>
<dbReference type="EMBL" id="HBFC01006623">
    <property type="protein sequence ID" value="CAD8701033.1"/>
    <property type="molecule type" value="Transcribed_RNA"/>
</dbReference>
<name>A0A7S0SB51_9CHLO</name>
<sequence length="280" mass="31033">MEPLKCNVMHIVRYIAYLGTLGTIKASSMQPYLSAINRLYMDHKLQQVALGPLVVDAVAGLAGMQQAIATSSRRAPLPAAVAKAFHDKAGGQAADISAPLLLFRNNLSTITSFMYFNRSDTTHSLHEGDLSVDPIENSDRQIRLFPRQRKGQKRVAATKIDAALIPVDAHPRFASMIIEFKRRRADAYVAAGVKPPLQLWAIPGDRPSTWTSEYARAAGIFMDVAQPSQWTSVRCKSHWRSSRTDSLLRRLGEKQRCGPRLHRPNSATLKGGSFLLRLAF</sequence>
<proteinExistence type="predicted"/>
<gene>
    <name evidence="1" type="ORF">MANT1106_LOCUS3715</name>
</gene>
<evidence type="ECO:0000313" key="1">
    <source>
        <dbReference type="EMBL" id="CAD8701033.1"/>
    </source>
</evidence>
<accession>A0A7S0SB51</accession>
<reference evidence="1" key="1">
    <citation type="submission" date="2021-01" db="EMBL/GenBank/DDBJ databases">
        <authorList>
            <person name="Corre E."/>
            <person name="Pelletier E."/>
            <person name="Niang G."/>
            <person name="Scheremetjew M."/>
            <person name="Finn R."/>
            <person name="Kale V."/>
            <person name="Holt S."/>
            <person name="Cochrane G."/>
            <person name="Meng A."/>
            <person name="Brown T."/>
            <person name="Cohen L."/>
        </authorList>
    </citation>
    <scope>NUCLEOTIDE SEQUENCE</scope>
    <source>
        <strain evidence="1">SL-175</strain>
    </source>
</reference>